<dbReference type="InterPro" id="IPR000374">
    <property type="entry name" value="PC_trans"/>
</dbReference>
<evidence type="ECO:0000256" key="12">
    <source>
        <dbReference type="ARBA" id="ARBA00022695"/>
    </source>
</evidence>
<keyword evidence="13 19" id="KW-1133">Transmembrane helix</keyword>
<comment type="pathway">
    <text evidence="3 18">Phospholipid metabolism; CDP-diacylglycerol biosynthesis; CDP-diacylglycerol from sn-glycerol 3-phosphate: step 3/3.</text>
</comment>
<dbReference type="PROSITE" id="PS51257">
    <property type="entry name" value="PROKAR_LIPOPROTEIN"/>
    <property type="match status" value="1"/>
</dbReference>
<evidence type="ECO:0000256" key="3">
    <source>
        <dbReference type="ARBA" id="ARBA00005119"/>
    </source>
</evidence>
<evidence type="ECO:0000256" key="17">
    <source>
        <dbReference type="ARBA" id="ARBA00023264"/>
    </source>
</evidence>
<evidence type="ECO:0000256" key="15">
    <source>
        <dbReference type="ARBA" id="ARBA00023136"/>
    </source>
</evidence>
<evidence type="ECO:0000256" key="19">
    <source>
        <dbReference type="SAM" id="Phobius"/>
    </source>
</evidence>
<keyword evidence="21" id="KW-1185">Reference proteome</keyword>
<keyword evidence="10 18" id="KW-0808">Transferase</keyword>
<evidence type="ECO:0000256" key="9">
    <source>
        <dbReference type="ARBA" id="ARBA00022516"/>
    </source>
</evidence>
<dbReference type="Proteomes" id="UP001205843">
    <property type="component" value="Unassembled WGS sequence"/>
</dbReference>
<evidence type="ECO:0000256" key="11">
    <source>
        <dbReference type="ARBA" id="ARBA00022692"/>
    </source>
</evidence>
<feature type="transmembrane region" description="Helical" evidence="19">
    <location>
        <begin position="204"/>
        <end position="226"/>
    </location>
</feature>
<keyword evidence="12 18" id="KW-0548">Nucleotidyltransferase</keyword>
<dbReference type="EMBL" id="JALJXV010000008">
    <property type="protein sequence ID" value="MCP1676151.1"/>
    <property type="molecule type" value="Genomic_DNA"/>
</dbReference>
<comment type="subcellular location">
    <subcellularLocation>
        <location evidence="2">Cell membrane</location>
        <topology evidence="2">Multi-pass membrane protein</topology>
    </subcellularLocation>
</comment>
<comment type="caution">
    <text evidence="20">The sequence shown here is derived from an EMBL/GenBank/DDBJ whole genome shotgun (WGS) entry which is preliminary data.</text>
</comment>
<dbReference type="PANTHER" id="PTHR46382:SF1">
    <property type="entry name" value="PHOSPHATIDATE CYTIDYLYLTRANSFERASE"/>
    <property type="match status" value="1"/>
</dbReference>
<dbReference type="GO" id="GO:0005886">
    <property type="term" value="C:plasma membrane"/>
    <property type="evidence" value="ECO:0007669"/>
    <property type="project" value="UniProtKB-SubCell"/>
</dbReference>
<comment type="similarity">
    <text evidence="5 18">Belongs to the CDS family.</text>
</comment>
<keyword evidence="15 19" id="KW-0472">Membrane</keyword>
<evidence type="ECO:0000256" key="7">
    <source>
        <dbReference type="ARBA" id="ARBA00019373"/>
    </source>
</evidence>
<dbReference type="AlphaFoldDB" id="A0AAE3G7D4"/>
<evidence type="ECO:0000256" key="6">
    <source>
        <dbReference type="ARBA" id="ARBA00012487"/>
    </source>
</evidence>
<organism evidence="20 21">
    <name type="scientific">Natronocella acetinitrilica</name>
    <dbReference type="NCBI Taxonomy" id="414046"/>
    <lineage>
        <taxon>Bacteria</taxon>
        <taxon>Pseudomonadati</taxon>
        <taxon>Pseudomonadota</taxon>
        <taxon>Gammaproteobacteria</taxon>
        <taxon>Chromatiales</taxon>
        <taxon>Ectothiorhodospiraceae</taxon>
        <taxon>Natronocella</taxon>
    </lineage>
</organism>
<evidence type="ECO:0000256" key="16">
    <source>
        <dbReference type="ARBA" id="ARBA00023209"/>
    </source>
</evidence>
<feature type="transmembrane region" description="Helical" evidence="19">
    <location>
        <begin position="180"/>
        <end position="198"/>
    </location>
</feature>
<dbReference type="EC" id="2.7.7.41" evidence="6 18"/>
<comment type="pathway">
    <text evidence="4">Lipid metabolism.</text>
</comment>
<dbReference type="PANTHER" id="PTHR46382">
    <property type="entry name" value="PHOSPHATIDATE CYTIDYLYLTRANSFERASE"/>
    <property type="match status" value="1"/>
</dbReference>
<dbReference type="GO" id="GO:0004605">
    <property type="term" value="F:phosphatidate cytidylyltransferase activity"/>
    <property type="evidence" value="ECO:0007669"/>
    <property type="project" value="UniProtKB-EC"/>
</dbReference>
<dbReference type="RefSeq" id="WP_253481081.1">
    <property type="nucleotide sequence ID" value="NZ_JALJXV010000008.1"/>
</dbReference>
<feature type="transmembrane region" description="Helical" evidence="19">
    <location>
        <begin position="77"/>
        <end position="99"/>
    </location>
</feature>
<evidence type="ECO:0000313" key="21">
    <source>
        <dbReference type="Proteomes" id="UP001205843"/>
    </source>
</evidence>
<evidence type="ECO:0000256" key="18">
    <source>
        <dbReference type="RuleBase" id="RU003938"/>
    </source>
</evidence>
<keyword evidence="8" id="KW-1003">Cell membrane</keyword>
<evidence type="ECO:0000256" key="2">
    <source>
        <dbReference type="ARBA" id="ARBA00004651"/>
    </source>
</evidence>
<evidence type="ECO:0000256" key="14">
    <source>
        <dbReference type="ARBA" id="ARBA00023098"/>
    </source>
</evidence>
<gene>
    <name evidence="20" type="ORF">J2T57_003310</name>
</gene>
<reference evidence="20" key="1">
    <citation type="submission" date="2022-03" db="EMBL/GenBank/DDBJ databases">
        <title>Genomic Encyclopedia of Type Strains, Phase III (KMG-III): the genomes of soil and plant-associated and newly described type strains.</title>
        <authorList>
            <person name="Whitman W."/>
        </authorList>
    </citation>
    <scope>NUCLEOTIDE SEQUENCE</scope>
    <source>
        <strain evidence="20">ANL 6-2</strain>
    </source>
</reference>
<dbReference type="GO" id="GO:0016024">
    <property type="term" value="P:CDP-diacylglycerol biosynthetic process"/>
    <property type="evidence" value="ECO:0007669"/>
    <property type="project" value="TreeGrafter"/>
</dbReference>
<evidence type="ECO:0000256" key="1">
    <source>
        <dbReference type="ARBA" id="ARBA00001698"/>
    </source>
</evidence>
<evidence type="ECO:0000256" key="10">
    <source>
        <dbReference type="ARBA" id="ARBA00022679"/>
    </source>
</evidence>
<keyword evidence="11 18" id="KW-0812">Transmembrane</keyword>
<dbReference type="Pfam" id="PF01148">
    <property type="entry name" value="CTP_transf_1"/>
    <property type="match status" value="1"/>
</dbReference>
<keyword evidence="9" id="KW-0444">Lipid biosynthesis</keyword>
<feature type="transmembrane region" description="Helical" evidence="19">
    <location>
        <begin position="138"/>
        <end position="159"/>
    </location>
</feature>
<dbReference type="PROSITE" id="PS01315">
    <property type="entry name" value="CDS"/>
    <property type="match status" value="1"/>
</dbReference>
<evidence type="ECO:0000256" key="5">
    <source>
        <dbReference type="ARBA" id="ARBA00010185"/>
    </source>
</evidence>
<accession>A0AAE3G7D4</accession>
<comment type="catalytic activity">
    <reaction evidence="1 18">
        <text>a 1,2-diacyl-sn-glycero-3-phosphate + CTP + H(+) = a CDP-1,2-diacyl-sn-glycerol + diphosphate</text>
        <dbReference type="Rhea" id="RHEA:16229"/>
        <dbReference type="ChEBI" id="CHEBI:15378"/>
        <dbReference type="ChEBI" id="CHEBI:33019"/>
        <dbReference type="ChEBI" id="CHEBI:37563"/>
        <dbReference type="ChEBI" id="CHEBI:58332"/>
        <dbReference type="ChEBI" id="CHEBI:58608"/>
        <dbReference type="EC" id="2.7.7.41"/>
    </reaction>
</comment>
<evidence type="ECO:0000256" key="8">
    <source>
        <dbReference type="ARBA" id="ARBA00022475"/>
    </source>
</evidence>
<evidence type="ECO:0000313" key="20">
    <source>
        <dbReference type="EMBL" id="MCP1676151.1"/>
    </source>
</evidence>
<keyword evidence="16" id="KW-0594">Phospholipid biosynthesis</keyword>
<proteinExistence type="inferred from homology"/>
<sequence>MLKLRLITALVLLPLVLAAVLIAPTWMFAVFMGCVVLLGAWEWSRLIELQQTSSRWSFLALIAASLGLVYSEEPGIVLPVLLGAGVAWWLYALTRLAAYGAGRGGQAPLRGAAGMISGWLVLVPAWGAMVWMHTLFAGPWFILLMLVIIWAADSGAYFAGRAFGRRKLAPAISPGKTWEGAMGGLLVAVVCALLVLALPQVPPIQFGGFILLVVTTTVFSIAGDLYESMIKRRRGVKDSGSLLPGHGGVLDRIDSLTAAAPIFAAGLYLL</sequence>
<evidence type="ECO:0000256" key="13">
    <source>
        <dbReference type="ARBA" id="ARBA00022989"/>
    </source>
</evidence>
<name>A0AAE3G7D4_9GAMM</name>
<feature type="transmembrane region" description="Helical" evidence="19">
    <location>
        <begin position="111"/>
        <end position="132"/>
    </location>
</feature>
<protein>
    <recommendedName>
        <fullName evidence="7 18">Phosphatidate cytidylyltransferase</fullName>
        <ecNumber evidence="6 18">2.7.7.41</ecNumber>
    </recommendedName>
</protein>
<keyword evidence="17" id="KW-1208">Phospholipid metabolism</keyword>
<keyword evidence="14" id="KW-0443">Lipid metabolism</keyword>
<evidence type="ECO:0000256" key="4">
    <source>
        <dbReference type="ARBA" id="ARBA00005189"/>
    </source>
</evidence>